<dbReference type="AlphaFoldDB" id="A0A8B6GWJ7"/>
<keyword evidence="3" id="KW-1185">Reference proteome</keyword>
<comment type="caution">
    <text evidence="2">The sequence shown here is derived from an EMBL/GenBank/DDBJ whole genome shotgun (WGS) entry which is preliminary data.</text>
</comment>
<dbReference type="EMBL" id="UYJE01009124">
    <property type="protein sequence ID" value="VDI70260.1"/>
    <property type="molecule type" value="Genomic_DNA"/>
</dbReference>
<protein>
    <submittedName>
        <fullName evidence="2">Uncharacterized protein</fullName>
    </submittedName>
</protein>
<reference evidence="2" key="1">
    <citation type="submission" date="2018-11" db="EMBL/GenBank/DDBJ databases">
        <authorList>
            <person name="Alioto T."/>
            <person name="Alioto T."/>
        </authorList>
    </citation>
    <scope>NUCLEOTIDE SEQUENCE</scope>
</reference>
<dbReference type="Proteomes" id="UP000596742">
    <property type="component" value="Unassembled WGS sequence"/>
</dbReference>
<feature type="compositionally biased region" description="Polar residues" evidence="1">
    <location>
        <begin position="91"/>
        <end position="104"/>
    </location>
</feature>
<sequence>MLQEKVLNIVTGEESKTRKTSETSAIDLTPKASPKISKSNLFTNDLTKLYDNDLNNNLYNKQSERKGSLFNKFGQSIISKNQQSKGRRSASPKNQLLTANQQEGYSPFGRVHSPMRLSPGHLPASHWQPTIIDLGTF</sequence>
<organism evidence="2 3">
    <name type="scientific">Mytilus galloprovincialis</name>
    <name type="common">Mediterranean mussel</name>
    <dbReference type="NCBI Taxonomy" id="29158"/>
    <lineage>
        <taxon>Eukaryota</taxon>
        <taxon>Metazoa</taxon>
        <taxon>Spiralia</taxon>
        <taxon>Lophotrochozoa</taxon>
        <taxon>Mollusca</taxon>
        <taxon>Bivalvia</taxon>
        <taxon>Autobranchia</taxon>
        <taxon>Pteriomorphia</taxon>
        <taxon>Mytilida</taxon>
        <taxon>Mytiloidea</taxon>
        <taxon>Mytilidae</taxon>
        <taxon>Mytilinae</taxon>
        <taxon>Mytilus</taxon>
    </lineage>
</organism>
<evidence type="ECO:0000313" key="2">
    <source>
        <dbReference type="EMBL" id="VDI70260.1"/>
    </source>
</evidence>
<feature type="region of interest" description="Disordered" evidence="1">
    <location>
        <begin position="78"/>
        <end position="122"/>
    </location>
</feature>
<accession>A0A8B6GWJ7</accession>
<gene>
    <name evidence="2" type="ORF">MGAL_10B040624</name>
</gene>
<proteinExistence type="predicted"/>
<name>A0A8B6GWJ7_MYTGA</name>
<evidence type="ECO:0000256" key="1">
    <source>
        <dbReference type="SAM" id="MobiDB-lite"/>
    </source>
</evidence>
<evidence type="ECO:0000313" key="3">
    <source>
        <dbReference type="Proteomes" id="UP000596742"/>
    </source>
</evidence>